<evidence type="ECO:0000256" key="1">
    <source>
        <dbReference type="ARBA" id="ARBA00004328"/>
    </source>
</evidence>
<dbReference type="EMBL" id="LR796356">
    <property type="protein sequence ID" value="CAB4139567.1"/>
    <property type="molecule type" value="Genomic_DNA"/>
</dbReference>
<name>A0A6J5M2H1_9CAUD</name>
<organism evidence="6">
    <name type="scientific">uncultured Caudovirales phage</name>
    <dbReference type="NCBI Taxonomy" id="2100421"/>
    <lineage>
        <taxon>Viruses</taxon>
        <taxon>Duplodnaviria</taxon>
        <taxon>Heunggongvirae</taxon>
        <taxon>Uroviricota</taxon>
        <taxon>Caudoviricetes</taxon>
        <taxon>Peduoviridae</taxon>
        <taxon>Maltschvirus</taxon>
        <taxon>Maltschvirus maltsch</taxon>
    </lineage>
</organism>
<proteinExistence type="predicted"/>
<evidence type="ECO:0000256" key="2">
    <source>
        <dbReference type="ARBA" id="ARBA00022732"/>
    </source>
</evidence>
<gene>
    <name evidence="6" type="ORF">UFOVP347_38</name>
</gene>
<protein>
    <submittedName>
        <fullName evidence="6">Bacteriophage T7 tail fibre protein</fullName>
    </submittedName>
</protein>
<sequence>MPLASTQYTGNGSITTFAVTFPYLERAHVKVSVNGTPVTFTWASASTVTVSPAPANGSVVEVRRETDATALRVDFTDGSTLTEADLDLLARQTFFLTQEAIDRAGATLAVQPDGAYSANNRRIADVADPVDPQDVATKAWSENGMTSQLAQAQASANASAASAAAASTSATAAAGSVTSAAAQAANAAASATAAAGSVTAASNSAATASSHVTAAQTARTGAETARTGAETARTGAQAAQAAAEAAFDSFDDRYLGAKSSAPSVDNDGATLFIGALYWDTTLNRLRVWSGSAWQSIEGGITQAAADARYVGVWKEALTNVQDFGILPGAGNASANVTAFNANYAAMRALGRPIYWPPTNGDGYFFNAPLVVDNSANFDLGMTWVGGGGWRRTRIQFTGLTSGQVALRFNANHAVPPANLSDWYGLELKNLSFFSAHDGCLVAIGKDDFSDPVNTPLIENCLFANSSTTANPEALRLNGVYNGVFINVYANCFANGAGTQYGKALRVRQGAFNTFIGGAYGNADMGVCFENGISYAHKFESCTFENTRIGIYCGTGNSGRHTFINCAYSLHVDWAFQAPAGFGDGRFQIIGGNCNPTTKLLDPNNCVGIDANGIAHAASLPGLPANGVTVRNTTGRTFNVKLIGGTFTNFLVNGFGYGADFRDFTINPWDEYRIESASGVGWVARQIR</sequence>
<reference evidence="6" key="1">
    <citation type="submission" date="2020-04" db="EMBL/GenBank/DDBJ databases">
        <authorList>
            <person name="Chiriac C."/>
            <person name="Salcher M."/>
            <person name="Ghai R."/>
            <person name="Kavagutti S V."/>
        </authorList>
    </citation>
    <scope>NUCLEOTIDE SEQUENCE</scope>
</reference>
<evidence type="ECO:0000256" key="4">
    <source>
        <dbReference type="SAM" id="MobiDB-lite"/>
    </source>
</evidence>
<evidence type="ECO:0000259" key="5">
    <source>
        <dbReference type="Pfam" id="PF03906"/>
    </source>
</evidence>
<comment type="subcellular location">
    <subcellularLocation>
        <location evidence="1">Virion</location>
    </subcellularLocation>
</comment>
<dbReference type="Pfam" id="PF03906">
    <property type="entry name" value="Phage_T7_tail"/>
    <property type="match status" value="1"/>
</dbReference>
<evidence type="ECO:0000313" key="6">
    <source>
        <dbReference type="EMBL" id="CAB4139567.1"/>
    </source>
</evidence>
<dbReference type="GO" id="GO:0098015">
    <property type="term" value="C:virus tail"/>
    <property type="evidence" value="ECO:0007669"/>
    <property type="project" value="UniProtKB-KW"/>
</dbReference>
<dbReference type="InterPro" id="IPR005604">
    <property type="entry name" value="Phage_T7_tail_fibre-like_N"/>
</dbReference>
<accession>A0A6J5M2H1</accession>
<feature type="domain" description="Bacteriophage T7 tail fibre protein-like N-terminal" evidence="5">
    <location>
        <begin position="5"/>
        <end position="118"/>
    </location>
</feature>
<evidence type="ECO:0000256" key="3">
    <source>
        <dbReference type="ARBA" id="ARBA00022844"/>
    </source>
</evidence>
<feature type="region of interest" description="Disordered" evidence="4">
    <location>
        <begin position="206"/>
        <end position="235"/>
    </location>
</feature>
<keyword evidence="3" id="KW-0946">Virion</keyword>
<keyword evidence="2" id="KW-1227">Viral tail protein</keyword>